<feature type="region of interest" description="Disordered" evidence="1">
    <location>
        <begin position="236"/>
        <end position="263"/>
    </location>
</feature>
<feature type="region of interest" description="Disordered" evidence="1">
    <location>
        <begin position="49"/>
        <end position="68"/>
    </location>
</feature>
<dbReference type="Pfam" id="PF14383">
    <property type="entry name" value="VARLMGL"/>
    <property type="match status" value="1"/>
</dbReference>
<name>A0A8T0HZI7_CERPU</name>
<feature type="compositionally biased region" description="Polar residues" evidence="1">
    <location>
        <begin position="236"/>
        <end position="256"/>
    </location>
</feature>
<gene>
    <name evidence="4" type="ORF">KC19_5G093100</name>
</gene>
<comment type="caution">
    <text evidence="4">The sequence shown here is derived from an EMBL/GenBank/DDBJ whole genome shotgun (WGS) entry which is preliminary data.</text>
</comment>
<evidence type="ECO:0000256" key="1">
    <source>
        <dbReference type="SAM" id="MobiDB-lite"/>
    </source>
</evidence>
<feature type="domain" description="DUF3741" evidence="3">
    <location>
        <begin position="103"/>
        <end position="123"/>
    </location>
</feature>
<feature type="region of interest" description="Disordered" evidence="1">
    <location>
        <begin position="325"/>
        <end position="412"/>
    </location>
</feature>
<dbReference type="AlphaFoldDB" id="A0A8T0HZI7"/>
<reference evidence="4" key="1">
    <citation type="submission" date="2020-06" db="EMBL/GenBank/DDBJ databases">
        <title>WGS assembly of Ceratodon purpureus strain R40.</title>
        <authorList>
            <person name="Carey S.B."/>
            <person name="Jenkins J."/>
            <person name="Shu S."/>
            <person name="Lovell J.T."/>
            <person name="Sreedasyam A."/>
            <person name="Maumus F."/>
            <person name="Tiley G.P."/>
            <person name="Fernandez-Pozo N."/>
            <person name="Barry K."/>
            <person name="Chen C."/>
            <person name="Wang M."/>
            <person name="Lipzen A."/>
            <person name="Daum C."/>
            <person name="Saski C.A."/>
            <person name="Payton A.C."/>
            <person name="Mcbreen J.C."/>
            <person name="Conrad R.E."/>
            <person name="Kollar L.M."/>
            <person name="Olsson S."/>
            <person name="Huttunen S."/>
            <person name="Landis J.B."/>
            <person name="Wickett N.J."/>
            <person name="Johnson M.G."/>
            <person name="Rensing S.A."/>
            <person name="Grimwood J."/>
            <person name="Schmutz J."/>
            <person name="Mcdaniel S.F."/>
        </authorList>
    </citation>
    <scope>NUCLEOTIDE SEQUENCE</scope>
    <source>
        <strain evidence="4">R40</strain>
    </source>
</reference>
<organism evidence="4 5">
    <name type="scientific">Ceratodon purpureus</name>
    <name type="common">Fire moss</name>
    <name type="synonym">Dicranum purpureum</name>
    <dbReference type="NCBI Taxonomy" id="3225"/>
    <lineage>
        <taxon>Eukaryota</taxon>
        <taxon>Viridiplantae</taxon>
        <taxon>Streptophyta</taxon>
        <taxon>Embryophyta</taxon>
        <taxon>Bryophyta</taxon>
        <taxon>Bryophytina</taxon>
        <taxon>Bryopsida</taxon>
        <taxon>Dicranidae</taxon>
        <taxon>Pseudoditrichales</taxon>
        <taxon>Ditrichaceae</taxon>
        <taxon>Ceratodon</taxon>
    </lineage>
</organism>
<evidence type="ECO:0008006" key="6">
    <source>
        <dbReference type="Google" id="ProtNLM"/>
    </source>
</evidence>
<dbReference type="EMBL" id="CM026425">
    <property type="protein sequence ID" value="KAG0576602.1"/>
    <property type="molecule type" value="Genomic_DNA"/>
</dbReference>
<feature type="compositionally biased region" description="Basic and acidic residues" evidence="1">
    <location>
        <begin position="52"/>
        <end position="68"/>
    </location>
</feature>
<feature type="domain" description="DUF4378" evidence="2">
    <location>
        <begin position="944"/>
        <end position="1102"/>
    </location>
</feature>
<dbReference type="InterPro" id="IPR025486">
    <property type="entry name" value="DUF4378"/>
</dbReference>
<protein>
    <recommendedName>
        <fullName evidence="6">DUF4378 domain-containing protein</fullName>
    </recommendedName>
</protein>
<accession>A0A8T0HZI7</accession>
<feature type="compositionally biased region" description="Low complexity" evidence="1">
    <location>
        <begin position="781"/>
        <end position="795"/>
    </location>
</feature>
<evidence type="ECO:0000259" key="2">
    <source>
        <dbReference type="Pfam" id="PF14309"/>
    </source>
</evidence>
<feature type="compositionally biased region" description="Acidic residues" evidence="1">
    <location>
        <begin position="338"/>
        <end position="350"/>
    </location>
</feature>
<feature type="compositionally biased region" description="Low complexity" evidence="1">
    <location>
        <begin position="374"/>
        <end position="385"/>
    </location>
</feature>
<evidence type="ECO:0000313" key="4">
    <source>
        <dbReference type="EMBL" id="KAG0576602.1"/>
    </source>
</evidence>
<feature type="region of interest" description="Disordered" evidence="1">
    <location>
        <begin position="778"/>
        <end position="805"/>
    </location>
</feature>
<dbReference type="Proteomes" id="UP000822688">
    <property type="component" value="Chromosome 5"/>
</dbReference>
<feature type="compositionally biased region" description="Low complexity" evidence="1">
    <location>
        <begin position="461"/>
        <end position="474"/>
    </location>
</feature>
<evidence type="ECO:0000313" key="5">
    <source>
        <dbReference type="Proteomes" id="UP000822688"/>
    </source>
</evidence>
<feature type="region of interest" description="Disordered" evidence="1">
    <location>
        <begin position="430"/>
        <end position="474"/>
    </location>
</feature>
<dbReference type="PANTHER" id="PTHR21726:SF61">
    <property type="entry name" value="DNAA INITIATOR-ASSOCIATING PROTEIN"/>
    <property type="match status" value="1"/>
</dbReference>
<dbReference type="Pfam" id="PF14309">
    <property type="entry name" value="DUF4378"/>
    <property type="match status" value="1"/>
</dbReference>
<dbReference type="PANTHER" id="PTHR21726">
    <property type="entry name" value="PHOSPHATIDYLINOSITOL N-ACETYLGLUCOSAMINYLTRANSFERASE SUBUNIT P DOWN SYNDROME CRITICAL REGION PROTEIN 5 -RELATED"/>
    <property type="match status" value="1"/>
</dbReference>
<proteinExistence type="predicted"/>
<evidence type="ECO:0000259" key="3">
    <source>
        <dbReference type="Pfam" id="PF14383"/>
    </source>
</evidence>
<feature type="compositionally biased region" description="Polar residues" evidence="1">
    <location>
        <begin position="325"/>
        <end position="337"/>
    </location>
</feature>
<keyword evidence="5" id="KW-1185">Reference proteome</keyword>
<sequence>MVMINMSGEGRTPAYRSMGSPKYGGCVSAFLHFFDWNPAKRFSSTKRLPANKPEKAMERSRGFRGDHGPEANTWMLQTCDAQQTAEEDIVPVVDHVAEHHHNEDASKRAPGVVARLMGLESLPEITQPYQPPQPHRRCQSYTGVGKFSSLADTYMDRDVDSDSGTPVLLQDLLRRDFKSGRRTLRDRLPGFAKRAQEEYEDRFTKTDAEALRCRQKEAVSAYIDIHDVQRRISGNSKPSFLSRLAPSTSSQRTTPLLPSKLHTPRVSPLMMSLEEKNHIPELTLQQAVGWPLAGQRIRDLDHESSHETLSFRSESDISTECANRRWSGSTWNGSEGSDLTDEQQVEELDDQGGSLPVQDFAHQKQRLGRESSTLKEPSLSSSSVEQRLRKSVSSNEASAREFKPSGNRNPVISPKLAAAQNLRTSSTAKANLSLEELGGPLIPSKRHSSDRSKSPVLQENSRSSSASLESTSIASQTSNVTYITTSVSPISEPSAQASMTGRLTPKFTSTTQTNMKADATAVKSVSKAPTHGKPPPLDGYRALKVRSPKVGQQDCNPVVSGSRVFPSAASPSREAPGESGSFLSYGRVLGAQKEGNKLPVFGERKFEEQEMGNGRHPSPTLSKQSVKDTLQRFQRVREKVLVTKSPTPNQALLDDRLNLENLATQNACRIVSKHARARSVDEVFPELPFDFDHSNTFTSSKCETDMTMCDEQQISDASLSQSIQRMFGQGFSHFDHFTDCGGGVSREIEWNSSPMIGSEGATEEILEQRVRSPLCARSCERSCSGPSISSGSVDASDVDDERQGDDWSSCASYNLADCDSPKTFALPDTDVDSDLPEQKSAASTFVKRFYEESDDTKTVKDVDQAEQPSPVSILNLPFHDEACTTSDSSPTDEDDLKSCTKYNDNAKIRQALLDISMFQSLEVFTFDYKERITPSAGPKEEQGFVQEILSAAHFLSTPGSSPNWFNRDLAIDPSLFDRLELSGDMDHAENSPAGDVEKFFRVSGGLWRCDRKLLFDCVNEAFVLVVWRSEMGLLRQQPRGQELVEEVYGKIKEWRKLASHGIESLIERDMCVDFGSWKHFKAEVVEVGLDIENMLWKAIVEEVVADILSVSKHR</sequence>
<dbReference type="InterPro" id="IPR032795">
    <property type="entry name" value="DUF3741-assoc"/>
</dbReference>